<proteinExistence type="predicted"/>
<protein>
    <submittedName>
        <fullName evidence="1">Uncharacterized protein</fullName>
    </submittedName>
</protein>
<accession>A0ACC0YSC3</accession>
<comment type="caution">
    <text evidence="1">The sequence shown here is derived from an EMBL/GenBank/DDBJ whole genome shotgun (WGS) entry which is preliminary data.</text>
</comment>
<sequence length="141" mass="15934">MQSSNQSPSRASYGSYGEESRIDSELRHLVGDIVREEEMMKDVVVEGKNKKESNSGGGEFTPKKVNGSIDRKVAKKGKKQNSPTKLSPKAKSSKERPSTDKRNERNITKPTNAFSMKKQRQKVLEDPKKQRQNVRKINESV</sequence>
<dbReference type="Proteomes" id="UP001163603">
    <property type="component" value="Chromosome 5"/>
</dbReference>
<dbReference type="EMBL" id="CM047740">
    <property type="protein sequence ID" value="KAJ0041378.1"/>
    <property type="molecule type" value="Genomic_DNA"/>
</dbReference>
<keyword evidence="2" id="KW-1185">Reference proteome</keyword>
<reference evidence="2" key="1">
    <citation type="journal article" date="2023" name="G3 (Bethesda)">
        <title>Genome assembly and association tests identify interacting loci associated with vigor, precocity, and sex in interspecific pistachio rootstocks.</title>
        <authorList>
            <person name="Palmer W."/>
            <person name="Jacygrad E."/>
            <person name="Sagayaradj S."/>
            <person name="Cavanaugh K."/>
            <person name="Han R."/>
            <person name="Bertier L."/>
            <person name="Beede B."/>
            <person name="Kafkas S."/>
            <person name="Golino D."/>
            <person name="Preece J."/>
            <person name="Michelmore R."/>
        </authorList>
    </citation>
    <scope>NUCLEOTIDE SEQUENCE [LARGE SCALE GENOMIC DNA]</scope>
</reference>
<evidence type="ECO:0000313" key="1">
    <source>
        <dbReference type="EMBL" id="KAJ0041378.1"/>
    </source>
</evidence>
<gene>
    <name evidence="1" type="ORF">Pint_28613</name>
</gene>
<evidence type="ECO:0000313" key="2">
    <source>
        <dbReference type="Proteomes" id="UP001163603"/>
    </source>
</evidence>
<name>A0ACC0YSC3_9ROSI</name>
<organism evidence="1 2">
    <name type="scientific">Pistacia integerrima</name>
    <dbReference type="NCBI Taxonomy" id="434235"/>
    <lineage>
        <taxon>Eukaryota</taxon>
        <taxon>Viridiplantae</taxon>
        <taxon>Streptophyta</taxon>
        <taxon>Embryophyta</taxon>
        <taxon>Tracheophyta</taxon>
        <taxon>Spermatophyta</taxon>
        <taxon>Magnoliopsida</taxon>
        <taxon>eudicotyledons</taxon>
        <taxon>Gunneridae</taxon>
        <taxon>Pentapetalae</taxon>
        <taxon>rosids</taxon>
        <taxon>malvids</taxon>
        <taxon>Sapindales</taxon>
        <taxon>Anacardiaceae</taxon>
        <taxon>Pistacia</taxon>
    </lineage>
</organism>